<dbReference type="GO" id="GO:0009922">
    <property type="term" value="F:fatty acid elongase activity"/>
    <property type="evidence" value="ECO:0007669"/>
    <property type="project" value="UniProtKB-EC"/>
</dbReference>
<dbReference type="WBParaSite" id="SMUV_0000409501-mRNA-1">
    <property type="protein sequence ID" value="SMUV_0000409501-mRNA-1"/>
    <property type="gene ID" value="SMUV_0000409501"/>
</dbReference>
<evidence type="ECO:0000256" key="11">
    <source>
        <dbReference type="RuleBase" id="RU361115"/>
    </source>
</evidence>
<organism evidence="12 13">
    <name type="scientific">Syphacia muris</name>
    <dbReference type="NCBI Taxonomy" id="451379"/>
    <lineage>
        <taxon>Eukaryota</taxon>
        <taxon>Metazoa</taxon>
        <taxon>Ecdysozoa</taxon>
        <taxon>Nematoda</taxon>
        <taxon>Chromadorea</taxon>
        <taxon>Rhabditida</taxon>
        <taxon>Spirurina</taxon>
        <taxon>Oxyuridomorpha</taxon>
        <taxon>Oxyuroidea</taxon>
        <taxon>Oxyuridae</taxon>
        <taxon>Syphacia</taxon>
    </lineage>
</organism>
<keyword evidence="12" id="KW-1185">Reference proteome</keyword>
<dbReference type="InterPro" id="IPR002076">
    <property type="entry name" value="ELO_fam"/>
</dbReference>
<name>A0A0N5AI63_9BILA</name>
<dbReference type="UniPathway" id="UPA00094"/>
<protein>
    <recommendedName>
        <fullName evidence="11">Elongation of very long chain fatty acids protein</fullName>
        <ecNumber evidence="11">2.3.1.199</ecNumber>
    </recommendedName>
    <alternativeName>
        <fullName evidence="11">Very-long-chain 3-oxoacyl-CoA synthase</fullName>
    </alternativeName>
</protein>
<keyword evidence="7 11" id="KW-1133">Transmembrane helix</keyword>
<dbReference type="PANTHER" id="PTHR11157">
    <property type="entry name" value="FATTY ACID ACYL TRANSFERASE-RELATED"/>
    <property type="match status" value="1"/>
</dbReference>
<dbReference type="Pfam" id="PF01151">
    <property type="entry name" value="ELO"/>
    <property type="match status" value="1"/>
</dbReference>
<evidence type="ECO:0000256" key="3">
    <source>
        <dbReference type="ARBA" id="ARBA00022516"/>
    </source>
</evidence>
<evidence type="ECO:0000313" key="12">
    <source>
        <dbReference type="Proteomes" id="UP000046393"/>
    </source>
</evidence>
<keyword evidence="5 11" id="KW-0812">Transmembrane</keyword>
<comment type="catalytic activity">
    <reaction evidence="11">
        <text>a very-long-chain acyl-CoA + malonyl-CoA + H(+) = a very-long-chain 3-oxoacyl-CoA + CO2 + CoA</text>
        <dbReference type="Rhea" id="RHEA:32727"/>
        <dbReference type="ChEBI" id="CHEBI:15378"/>
        <dbReference type="ChEBI" id="CHEBI:16526"/>
        <dbReference type="ChEBI" id="CHEBI:57287"/>
        <dbReference type="ChEBI" id="CHEBI:57384"/>
        <dbReference type="ChEBI" id="CHEBI:90725"/>
        <dbReference type="ChEBI" id="CHEBI:90736"/>
        <dbReference type="EC" id="2.3.1.199"/>
    </reaction>
</comment>
<keyword evidence="3 11" id="KW-0444">Lipid biosynthesis</keyword>
<feature type="transmembrane region" description="Helical" evidence="11">
    <location>
        <begin position="112"/>
        <end position="130"/>
    </location>
</feature>
<feature type="transmembrane region" description="Helical" evidence="11">
    <location>
        <begin position="12"/>
        <end position="32"/>
    </location>
</feature>
<comment type="pathway">
    <text evidence="2">Lipid metabolism; fatty acid biosynthesis.</text>
</comment>
<keyword evidence="6 11" id="KW-0276">Fatty acid metabolism</keyword>
<proteinExistence type="inferred from homology"/>
<dbReference type="EC" id="2.3.1.199" evidence="11"/>
<dbReference type="GO" id="GO:0042761">
    <property type="term" value="P:very long-chain fatty acid biosynthetic process"/>
    <property type="evidence" value="ECO:0007669"/>
    <property type="project" value="TreeGrafter"/>
</dbReference>
<dbReference type="Proteomes" id="UP000046393">
    <property type="component" value="Unplaced"/>
</dbReference>
<evidence type="ECO:0000256" key="2">
    <source>
        <dbReference type="ARBA" id="ARBA00005194"/>
    </source>
</evidence>
<dbReference type="PROSITE" id="PS01188">
    <property type="entry name" value="ELO"/>
    <property type="match status" value="1"/>
</dbReference>
<dbReference type="GO" id="GO:0030148">
    <property type="term" value="P:sphingolipid biosynthetic process"/>
    <property type="evidence" value="ECO:0007669"/>
    <property type="project" value="TreeGrafter"/>
</dbReference>
<comment type="caution">
    <text evidence="11">Lacks conserved residue(s) required for the propagation of feature annotation.</text>
</comment>
<keyword evidence="8 11" id="KW-0443">Lipid metabolism</keyword>
<dbReference type="STRING" id="451379.A0A0N5AI63"/>
<evidence type="ECO:0000256" key="1">
    <source>
        <dbReference type="ARBA" id="ARBA00004141"/>
    </source>
</evidence>
<dbReference type="GO" id="GO:0019367">
    <property type="term" value="P:fatty acid elongation, saturated fatty acid"/>
    <property type="evidence" value="ECO:0007669"/>
    <property type="project" value="TreeGrafter"/>
</dbReference>
<keyword evidence="10 11" id="KW-0275">Fatty acid biosynthesis</keyword>
<comment type="subcellular location">
    <subcellularLocation>
        <location evidence="1">Membrane</location>
        <topology evidence="1">Multi-pass membrane protein</topology>
    </subcellularLocation>
</comment>
<dbReference type="GO" id="GO:0034626">
    <property type="term" value="P:fatty acid elongation, polyunsaturated fatty acid"/>
    <property type="evidence" value="ECO:0007669"/>
    <property type="project" value="TreeGrafter"/>
</dbReference>
<evidence type="ECO:0000256" key="5">
    <source>
        <dbReference type="ARBA" id="ARBA00022692"/>
    </source>
</evidence>
<feature type="transmembrane region" description="Helical" evidence="11">
    <location>
        <begin position="142"/>
        <end position="166"/>
    </location>
</feature>
<evidence type="ECO:0000256" key="6">
    <source>
        <dbReference type="ARBA" id="ARBA00022832"/>
    </source>
</evidence>
<sequence>MKDRKAFDLRKVLFCWNMLISLGIVVAFVRFTEDFSDSFFNEGLYVSLCYSVDPYGVAAFYASFYGILKIVELGDTFFIVFRKRRLTFLHWFHHASALVYVFHCGAEHTGSGRIFMVMNCFVHALLYPYFAMKSLGYQMPRIIPILLTSIQIFQLFIGVLVIGYVINVKLEASLPAIRE</sequence>
<comment type="similarity">
    <text evidence="11">Belongs to the ELO family.</text>
</comment>
<dbReference type="InterPro" id="IPR030457">
    <property type="entry name" value="ELO_CS"/>
</dbReference>
<evidence type="ECO:0000256" key="8">
    <source>
        <dbReference type="ARBA" id="ARBA00023098"/>
    </source>
</evidence>
<dbReference type="PANTHER" id="PTHR11157:SF17">
    <property type="entry name" value="ELONGATION OF VERY LONG CHAIN FATTY ACIDS PROTEIN 6"/>
    <property type="match status" value="1"/>
</dbReference>
<accession>A0A0N5AI63</accession>
<evidence type="ECO:0000256" key="7">
    <source>
        <dbReference type="ARBA" id="ARBA00022989"/>
    </source>
</evidence>
<evidence type="ECO:0000256" key="10">
    <source>
        <dbReference type="ARBA" id="ARBA00023160"/>
    </source>
</evidence>
<keyword evidence="4 11" id="KW-0808">Transferase</keyword>
<reference evidence="13" key="1">
    <citation type="submission" date="2017-02" db="UniProtKB">
        <authorList>
            <consortium name="WormBaseParasite"/>
        </authorList>
    </citation>
    <scope>IDENTIFICATION</scope>
</reference>
<evidence type="ECO:0000256" key="4">
    <source>
        <dbReference type="ARBA" id="ARBA00022679"/>
    </source>
</evidence>
<dbReference type="AlphaFoldDB" id="A0A0N5AI63"/>
<dbReference type="GO" id="GO:0005789">
    <property type="term" value="C:endoplasmic reticulum membrane"/>
    <property type="evidence" value="ECO:0007669"/>
    <property type="project" value="TreeGrafter"/>
</dbReference>
<evidence type="ECO:0000313" key="13">
    <source>
        <dbReference type="WBParaSite" id="SMUV_0000409501-mRNA-1"/>
    </source>
</evidence>
<keyword evidence="9 11" id="KW-0472">Membrane</keyword>
<dbReference type="GO" id="GO:0034625">
    <property type="term" value="P:fatty acid elongation, monounsaturated fatty acid"/>
    <property type="evidence" value="ECO:0007669"/>
    <property type="project" value="TreeGrafter"/>
</dbReference>
<evidence type="ECO:0000256" key="9">
    <source>
        <dbReference type="ARBA" id="ARBA00023136"/>
    </source>
</evidence>